<keyword evidence="1" id="KW-0812">Transmembrane</keyword>
<accession>E4L761</accession>
<dbReference type="Proteomes" id="UP000004594">
    <property type="component" value="Unassembled WGS sequence"/>
</dbReference>
<organism evidence="2 3">
    <name type="scientific">Dialister micraerophilus UPII 345-E</name>
    <dbReference type="NCBI Taxonomy" id="910314"/>
    <lineage>
        <taxon>Bacteria</taxon>
        <taxon>Bacillati</taxon>
        <taxon>Bacillota</taxon>
        <taxon>Negativicutes</taxon>
        <taxon>Veillonellales</taxon>
        <taxon>Veillonellaceae</taxon>
        <taxon>Dialister</taxon>
    </lineage>
</organism>
<comment type="caution">
    <text evidence="2">The sequence shown here is derived from an EMBL/GenBank/DDBJ whole genome shotgun (WGS) entry which is preliminary data.</text>
</comment>
<sequence>MVNKGGKDMKKESFKDKMIERIKVSIFFIPFILAIYVLLFVI</sequence>
<protein>
    <submittedName>
        <fullName evidence="2">Uncharacterized protein</fullName>
    </submittedName>
</protein>
<dbReference type="EMBL" id="AENT01000001">
    <property type="protein sequence ID" value="EFR43304.1"/>
    <property type="molecule type" value="Genomic_DNA"/>
</dbReference>
<keyword evidence="1" id="KW-0472">Membrane</keyword>
<dbReference type="AlphaFoldDB" id="E4L761"/>
<reference evidence="2 3" key="1">
    <citation type="submission" date="2010-11" db="EMBL/GenBank/DDBJ databases">
        <authorList>
            <person name="Durkin A.S."/>
            <person name="Madupu R."/>
            <person name="Torralba M."/>
            <person name="Gillis M."/>
            <person name="Methe B."/>
            <person name="Sutton G."/>
            <person name="Nelson K.E."/>
        </authorList>
    </citation>
    <scope>NUCLEOTIDE SEQUENCE [LARGE SCALE GENOMIC DNA]</scope>
    <source>
        <strain evidence="2 3">UPII 345-E</strain>
    </source>
</reference>
<proteinExistence type="predicted"/>
<keyword evidence="1" id="KW-1133">Transmembrane helix</keyword>
<gene>
    <name evidence="2" type="ORF">HMPREF9220_1354</name>
</gene>
<evidence type="ECO:0000256" key="1">
    <source>
        <dbReference type="SAM" id="Phobius"/>
    </source>
</evidence>
<evidence type="ECO:0000313" key="2">
    <source>
        <dbReference type="EMBL" id="EFR43304.1"/>
    </source>
</evidence>
<name>E4L761_9FIRM</name>
<feature type="transmembrane region" description="Helical" evidence="1">
    <location>
        <begin position="21"/>
        <end position="41"/>
    </location>
</feature>
<evidence type="ECO:0000313" key="3">
    <source>
        <dbReference type="Proteomes" id="UP000004594"/>
    </source>
</evidence>